<dbReference type="Proteomes" id="UP000263900">
    <property type="component" value="Chromosome"/>
</dbReference>
<dbReference type="KEGG" id="pseg:D3H65_21805"/>
<dbReference type="EMBL" id="CP032157">
    <property type="protein sequence ID" value="AXY76470.1"/>
    <property type="molecule type" value="Genomic_DNA"/>
</dbReference>
<evidence type="ECO:0000313" key="1">
    <source>
        <dbReference type="EMBL" id="AXY76470.1"/>
    </source>
</evidence>
<dbReference type="RefSeq" id="WP_119052347.1">
    <property type="nucleotide sequence ID" value="NZ_CP032157.1"/>
</dbReference>
<dbReference type="OrthoDB" id="1421611at2"/>
<evidence type="ECO:0000313" key="2">
    <source>
        <dbReference type="Proteomes" id="UP000263900"/>
    </source>
</evidence>
<reference evidence="1 2" key="1">
    <citation type="submission" date="2018-09" db="EMBL/GenBank/DDBJ databases">
        <title>Genome sequencing of strain 6GH32-13.</title>
        <authorList>
            <person name="Weon H.-Y."/>
            <person name="Heo J."/>
            <person name="Kwon S.-W."/>
        </authorList>
    </citation>
    <scope>NUCLEOTIDE SEQUENCE [LARGE SCALE GENOMIC DNA]</scope>
    <source>
        <strain evidence="1 2">5GH32-13</strain>
    </source>
</reference>
<accession>A0A3B7MTS7</accession>
<dbReference type="AlphaFoldDB" id="A0A3B7MTS7"/>
<sequence>MLKLFALITGIMQMLGTSPGVNSLQPAATYKTIVTDARLTGEWSDGKDQLKIELVPDSKILREDNGNSKERKMPLGENKEEIAFYSKAYSITIKQNGSEYILIGSLSRINNQLFVDIMSLGVKGDKGNQDGSGFEFTPHYLATFNIAAITFTDNNTVSLKFLNGGFLKEQISQGNMRLKYEKDQLFDSFLLTASSFELRQFLEKYGHDERLYYKETTILTRKG</sequence>
<name>A0A3B7MTS7_9BACT</name>
<proteinExistence type="predicted"/>
<protein>
    <submittedName>
        <fullName evidence="1">Uncharacterized protein</fullName>
    </submittedName>
</protein>
<gene>
    <name evidence="1" type="ORF">D3H65_21805</name>
</gene>
<keyword evidence="2" id="KW-1185">Reference proteome</keyword>
<organism evidence="1 2">
    <name type="scientific">Paraflavitalea soli</name>
    <dbReference type="NCBI Taxonomy" id="2315862"/>
    <lineage>
        <taxon>Bacteria</taxon>
        <taxon>Pseudomonadati</taxon>
        <taxon>Bacteroidota</taxon>
        <taxon>Chitinophagia</taxon>
        <taxon>Chitinophagales</taxon>
        <taxon>Chitinophagaceae</taxon>
        <taxon>Paraflavitalea</taxon>
    </lineage>
</organism>